<dbReference type="AlphaFoldDB" id="B9HWD6"/>
<evidence type="ECO:0000313" key="2">
    <source>
        <dbReference type="Proteomes" id="UP000006729"/>
    </source>
</evidence>
<reference evidence="1 2" key="1">
    <citation type="journal article" date="2006" name="Science">
        <title>The genome of black cottonwood, Populus trichocarpa (Torr. &amp; Gray).</title>
        <authorList>
            <person name="Tuskan G.A."/>
            <person name="Difazio S."/>
            <person name="Jansson S."/>
            <person name="Bohlmann J."/>
            <person name="Grigoriev I."/>
            <person name="Hellsten U."/>
            <person name="Putnam N."/>
            <person name="Ralph S."/>
            <person name="Rombauts S."/>
            <person name="Salamov A."/>
            <person name="Schein J."/>
            <person name="Sterck L."/>
            <person name="Aerts A."/>
            <person name="Bhalerao R.R."/>
            <person name="Bhalerao R.P."/>
            <person name="Blaudez D."/>
            <person name="Boerjan W."/>
            <person name="Brun A."/>
            <person name="Brunner A."/>
            <person name="Busov V."/>
            <person name="Campbell M."/>
            <person name="Carlson J."/>
            <person name="Chalot M."/>
            <person name="Chapman J."/>
            <person name="Chen G.L."/>
            <person name="Cooper D."/>
            <person name="Coutinho P.M."/>
            <person name="Couturier J."/>
            <person name="Covert S."/>
            <person name="Cronk Q."/>
            <person name="Cunningham R."/>
            <person name="Davis J."/>
            <person name="Degroeve S."/>
            <person name="Dejardin A."/>
            <person name="Depamphilis C."/>
            <person name="Detter J."/>
            <person name="Dirks B."/>
            <person name="Dubchak I."/>
            <person name="Duplessis S."/>
            <person name="Ehlting J."/>
            <person name="Ellis B."/>
            <person name="Gendler K."/>
            <person name="Goodstein D."/>
            <person name="Gribskov M."/>
            <person name="Grimwood J."/>
            <person name="Groover A."/>
            <person name="Gunter L."/>
            <person name="Hamberger B."/>
            <person name="Heinze B."/>
            <person name="Helariutta Y."/>
            <person name="Henrissat B."/>
            <person name="Holligan D."/>
            <person name="Holt R."/>
            <person name="Huang W."/>
            <person name="Islam-Faridi N."/>
            <person name="Jones S."/>
            <person name="Jones-Rhoades M."/>
            <person name="Jorgensen R."/>
            <person name="Joshi C."/>
            <person name="Kangasjarvi J."/>
            <person name="Karlsson J."/>
            <person name="Kelleher C."/>
            <person name="Kirkpatrick R."/>
            <person name="Kirst M."/>
            <person name="Kohler A."/>
            <person name="Kalluri U."/>
            <person name="Larimer F."/>
            <person name="Leebens-Mack J."/>
            <person name="Leple J.C."/>
            <person name="Locascio P."/>
            <person name="Lou Y."/>
            <person name="Lucas S."/>
            <person name="Martin F."/>
            <person name="Montanini B."/>
            <person name="Napoli C."/>
            <person name="Nelson D.R."/>
            <person name="Nelson C."/>
            <person name="Nieminen K."/>
            <person name="Nilsson O."/>
            <person name="Pereda V."/>
            <person name="Peter G."/>
            <person name="Philippe R."/>
            <person name="Pilate G."/>
            <person name="Poliakov A."/>
            <person name="Razumovskaya J."/>
            <person name="Richardson P."/>
            <person name="Rinaldi C."/>
            <person name="Ritland K."/>
            <person name="Rouze P."/>
            <person name="Ryaboy D."/>
            <person name="Schmutz J."/>
            <person name="Schrader J."/>
            <person name="Segerman B."/>
            <person name="Shin H."/>
            <person name="Siddiqui A."/>
            <person name="Sterky F."/>
            <person name="Terry A."/>
            <person name="Tsai C.J."/>
            <person name="Uberbacher E."/>
            <person name="Unneberg P."/>
            <person name="Vahala J."/>
            <person name="Wall K."/>
            <person name="Wessler S."/>
            <person name="Yang G."/>
            <person name="Yin T."/>
            <person name="Douglas C."/>
            <person name="Marra M."/>
            <person name="Sandberg G."/>
            <person name="Van de Peer Y."/>
            <person name="Rokhsar D."/>
        </authorList>
    </citation>
    <scope>NUCLEOTIDE SEQUENCE [LARGE SCALE GENOMIC DNA]</scope>
    <source>
        <strain evidence="2">cv. Nisqually</strain>
    </source>
</reference>
<evidence type="ECO:0000313" key="1">
    <source>
        <dbReference type="EMBL" id="PNT16090.1"/>
    </source>
</evidence>
<dbReference type="HOGENOM" id="CLU_2113087_0_0_1"/>
<accession>B9HWD6</accession>
<sequence>MVFLRYIRGLYSPSSGLSYVAENPVANVGGVLDVATSAVIGFNPAAAADSEEWRCTAEGSDIIGRPNECDMLNIPIPGLGLMDAYIENWGIGTLGIPACGIHEAWHVAPPLMDSI</sequence>
<dbReference type="EMBL" id="CM009299">
    <property type="protein sequence ID" value="PNT16090.1"/>
    <property type="molecule type" value="Genomic_DNA"/>
</dbReference>
<gene>
    <name evidence="1" type="ORF">POPTR_010G120400</name>
</gene>
<name>B9HWD6_POPTR</name>
<organism evidence="1 2">
    <name type="scientific">Populus trichocarpa</name>
    <name type="common">Western balsam poplar</name>
    <name type="synonym">Populus balsamifera subsp. trichocarpa</name>
    <dbReference type="NCBI Taxonomy" id="3694"/>
    <lineage>
        <taxon>Eukaryota</taxon>
        <taxon>Viridiplantae</taxon>
        <taxon>Streptophyta</taxon>
        <taxon>Embryophyta</taxon>
        <taxon>Tracheophyta</taxon>
        <taxon>Spermatophyta</taxon>
        <taxon>Magnoliopsida</taxon>
        <taxon>eudicotyledons</taxon>
        <taxon>Gunneridae</taxon>
        <taxon>Pentapetalae</taxon>
        <taxon>rosids</taxon>
        <taxon>fabids</taxon>
        <taxon>Malpighiales</taxon>
        <taxon>Salicaceae</taxon>
        <taxon>Saliceae</taxon>
        <taxon>Populus</taxon>
    </lineage>
</organism>
<proteinExistence type="predicted"/>
<keyword evidence="2" id="KW-1185">Reference proteome</keyword>
<dbReference type="Proteomes" id="UP000006729">
    <property type="component" value="Chromosome 10"/>
</dbReference>
<protein>
    <submittedName>
        <fullName evidence="1">Uncharacterized protein</fullName>
    </submittedName>
</protein>
<dbReference type="InParanoid" id="B9HWD6"/>